<feature type="compositionally biased region" description="Basic and acidic residues" evidence="2">
    <location>
        <begin position="1171"/>
        <end position="1180"/>
    </location>
</feature>
<dbReference type="Pfam" id="PF18823">
    <property type="entry name" value="InPase"/>
    <property type="match status" value="1"/>
</dbReference>
<name>A0A0A2FI45_9PORP</name>
<comment type="caution">
    <text evidence="5">The sequence shown here is derived from an EMBL/GenBank/DDBJ whole genome shotgun (WGS) entry which is preliminary data.</text>
</comment>
<feature type="compositionally biased region" description="Basic and acidic residues" evidence="2">
    <location>
        <begin position="1251"/>
        <end position="1261"/>
    </location>
</feature>
<sequence length="3652" mass="408995">MDAEEKKLQDYAGWKPRKLSSEEERALLDGIRRRNDERKRAEGVLPQKIEDVKKQMDGMLPASDPETVNLMPGYFRERTPEEQAEYDQYQADKADFDRWTKTSPIAKKRLAFAKKADYNQLGRDKIQNELIETWRAEKGLRSFADMNNLDALQGKIDMLKRRASEKSGVLDKAKFSDFRPTQFGGITSVHDVGEKQELGIIGKAESLYNDLSDIVSYAREFKKRGGYGSSAGEFWKGFKDALSKLRTIDLGITDLFESNAYKEIVRKAKGGGELTDQEKAVLELDQLYREVSSAFNPSKSYKGGYNTGASLPFMAEFALNPVSGAGKSVAKAVGKSLVAKGAKEGAKGLSKFAARVVSAKGGELALRTMADVFVTAPAMTATTGLPRALAEANRRMIEDGDTPLSATLKAGTASWIEYMSEGLGGAVDVGLSKAGRLMFGNGMEKLAATAVGRKLSALGKSSYAGAVRRMKGAANVQGFLSENIEEHIGNIVNYFTVGDVTKEDLLNLDTYLDTAIPIAVTQAVFGIASVGGYSLQVGRVSRVAKKAETALGQFMPPEEQAKLRERMESMPLDAVTGLIKRQIQKAVENERQAAQTEDESLAAVYMQDAKKARAAAAYVYAHTQKSILIGAKRQVDEEKEQAFTQERDKIKADYIASMPAAENGSHRMARLNGEGGEAVQVMTDVSTYEVEERGDMITRFRAPDNAVFVMHKDGTKEQVRVDQLLFDKELPWVDNVDETATNLANMDASKFFEELEAERESEFEAAQVETEKEGLRIENGEMAMMSQEDGSLVPVTIADTSMIDDGMVGIVMQDDSMGVVPVESLSAYEVPEEPQPSEPQPYTEEERALQEEAGVSGMEKSEQAQYDEALAEENADGLSFDDLEAPDAARMLRDQIPDADGAIEFVEDEIKSAKKELASIKKSKAKGSTVQERAKSFQERRNRIKEAEARISRLESIRSELSNMGMAEMERINNEESILDVEAKTGEELAAMMLMSGTKLIYSDFKRHTGYGDKEARGMFDIFASAEKGGIGIERFGEILMEMDEDGRFFDHDNAMSAVDAILSLFQSVRKRSDLYKFISNNEQARREEEMKKPMSEEEYFIRQAFGMSMDEYSAYLRMFQDELLTADDYKELEEIIAEEYGKRTSDQGGDSEDTGDEQGRPGESPVSDDELLRGERTGDESGAVRMGDRGDAAGERGGSDGTLQDEVKNDNFAEDGISERISQADSGAQDGESSEVVKEPHFSQGGFESSVRDAQAHKGELSEREIADIAEAYAKDANSWVPLPDQPKLGTPLPSGVESEVYYNELDGFVYKVNNLSLSKNILSFLERINLHNKLFPETQYELIGFSGFGNGSVYPIVRQRFIPNAEFATPEEIDSYMRSLGLEKTSKEAEYSNGEYVVSDLRPRNALKDSDGDIYVVDAGLEAVASVSDQIAEEREKVDPNPTEAQKEAGNYRKGHIKLDGFDITIEAPKGGVRSGVDANGKEWSIEKQHDYGYIRGTKGKDGDHIDVFLSESPEDGAVFVVDQVKEDGSFDEHKVMYGFSNLEEAKAAYLSNYSAGWKGLGNITEVSKDGFKKWVESSTRKTKPFAEYASVKRELSSNDPVAKKIKDIEDKQREIDELVLRRQDVMSEKSQALKEFDSFAKSNAKLFKDLSVQKFRAHRISAIDDIGGESYSKDDVDTLYTSFADSVKGKNLVLVPSDSMASVFVLEDDVEVGSGRISGIRGQFEGEGVGDREVLSLEELSDLFVGSIIYEVESEGIARSMLGLRNKYISLLHESVDIRSRISDLQKGIGVIKNEIEILNKDKEVKRIFDSYIMKHGDVQPAKKTGKPIDSSVIKFAIRGNDNPILTGVYHDNGYAVATDGIILLADKTAYDKSKNGRVDNGKSDSYLEGKFPNWKSVIPEVPLHPIDFNKLLGQLRAVREDLKPSRGKRGVAKSAIDKSVVSLRLPSGEIASFQLARLELSVSAAIRLGFDGVGYERFKLVMGGKNGNLVLVEHRPSTDVSHEDYPVAAIDLSKTVDEIHSDNPDIRFRRSDTPIRESDGEVFARGQISSTIPDGFASTHFVYEPNLAHVYEDPTAYYELEKLAKENGGILPEGWEYDFSPEDFRLKRGYVCCKQSDNYEYPQYIMGAGDDSFCVFFEGEKVATIYDGVVAKVEKILDVWERKGGEYVQVDSEDVRYRAVFHGSPHTFESFDHSKMGTGEGAQAYGWGTYVTEVEGIARSYATELANRIVHVSEDSRLSPDEVDHIRFMVKNGATSVQQLIDSSESRLKILKDTNLAEVSEGFADSTRLMIERYENILPALKSGEVSISFDGRSLYEVDIPDDGDGFRSYIKWDEILPEEDSEHIWDAIKSDLEGKDVDIEEIEFPIVRGTGEQVYESLASYLGSPEAASKFLSEYGYIGISYPAQYQSGGRKDGARNYVIFKEEDAKIVKHEHFRAPTAWDELLRRSPKLQMQQKIREEVGILSKQLNVPVNFVFSRDLKGKKAQSKGWYDGKTGEIFIVLDKNVDVEDAVATVMHEVVAHKGLRDMLGRAEHDALMDEVFNVIPEDVISELKGFYWDDTKSEAHNRRVLADEYVALLAETYQAPSVIERIAAAVRAAFRKLGISLKMNDGDIMYMLYLSKNRLTNRDSSRTTIDKMDRLQTAKQFANEYDNIMFRMPIEDVESSLYEGYPIEVATYMRAKLSSRWYRWTEAHQDAMRSWKLFIDKLKDVKESENVYMMENLMGSRAADKVSRFEHDKMKPLETSIRKLKKAVKLNDEGFSLYLIAKHAPERNEYMRRKAVEKLERDRSGLLKDMSDEDFRLEVERAMKKDYSGEKAVERELKALGYDSLQAYIDHVENTAGSELINTLWDRLRAATGHSIKEWYDCGMMGKESYNEMKSRYQFYVPLRGHMGEVAKDIFRYYKAEVDPRFSDPNERAEGRKSIADNPLPYIRQMAHSAIIAGSKNLVKMCAYRLASSHKNDVLFIGTQYYEVRKDGDGNIIDYIPIYPDINADDSEEEMREKMMDFHGRTKRGLENGSIVKEAKGAQDMKLFATDQQVKEHICTLKINGRSFYLIAPMHPELTQSITGRNRGFADGAIIRSVAAVTNFMAKNYTSRSPNFMLGNFSRDVWWSLGSLFTREGTGYTMRYVKNIPLAFKEQFKGRKDSVVLDEFYKSGASTGFVTTLKESEYKKSYKNRASTSHWFVAKKMWYGLWESFRVPNVFFENATRLAVFMTSRQEGRSLARSAYDAKEASVNFNRKGSGKMGAAQLKSFFAFYNAGVQGLDAYGKLWGANWRKTLFLHGMAVFLGAAPYIVAALTGDDETRKKYFALPEYVRRNNLVIPLWGDSFLKIPLPIEARAYHALGDVFGGLFRGEISGKQAALATVSSMMDMFPINFFDAHGGIEKGAKLYELGDHTGALVATLGGVIPTAFRPLTEVAANMNYSGGKIYNEADWNAHLPAYRKAGYFTNPWMVEGAKALNKATGGDAVTPGRVNINPSIAEHYMMGYIGGVMTFLNQSAKTGISVFGEEDVNWNQVPVFNRFFLQDKKILQKKIDRDFRDVSDEMKLIQKRESGYRKILKEGNWVEQGNAAAQLDEMYESGSIDLSEAYKSAAEHIKKMRKYMEDIEDKGEKNQMEKEITDIKADFLEYKKSIDDGREEEKGKTA</sequence>
<feature type="region of interest" description="Disordered" evidence="2">
    <location>
        <begin position="828"/>
        <end position="861"/>
    </location>
</feature>
<feature type="domain" description="Large polyvalent protein associated" evidence="4">
    <location>
        <begin position="3312"/>
        <end position="3525"/>
    </location>
</feature>
<evidence type="ECO:0000259" key="3">
    <source>
        <dbReference type="Pfam" id="PF18823"/>
    </source>
</evidence>
<feature type="region of interest" description="Disordered" evidence="2">
    <location>
        <begin position="1224"/>
        <end position="1261"/>
    </location>
</feature>
<gene>
    <name evidence="5" type="ORF">HR08_00920</name>
</gene>
<dbReference type="EMBL" id="JRAI01000005">
    <property type="protein sequence ID" value="KGN87984.1"/>
    <property type="molecule type" value="Genomic_DNA"/>
</dbReference>
<dbReference type="InterPro" id="IPR041595">
    <property type="entry name" value="Inorganic_Pase"/>
</dbReference>
<feature type="region of interest" description="Disordered" evidence="2">
    <location>
        <begin position="1"/>
        <end position="20"/>
    </location>
</feature>
<feature type="coiled-coil region" evidence="1">
    <location>
        <begin position="903"/>
        <end position="964"/>
    </location>
</feature>
<evidence type="ECO:0000259" key="4">
    <source>
        <dbReference type="Pfam" id="PF18857"/>
    </source>
</evidence>
<evidence type="ECO:0000313" key="5">
    <source>
        <dbReference type="EMBL" id="KGN87984.1"/>
    </source>
</evidence>
<evidence type="ECO:0000313" key="6">
    <source>
        <dbReference type="Proteomes" id="UP000030130"/>
    </source>
</evidence>
<keyword evidence="1" id="KW-0175">Coiled coil</keyword>
<proteinExistence type="predicted"/>
<dbReference type="InterPro" id="IPR040561">
    <property type="entry name" value="LPD38"/>
</dbReference>
<dbReference type="RefSeq" id="WP_039419891.1">
    <property type="nucleotide sequence ID" value="NZ_JRAI01000005.1"/>
</dbReference>
<reference evidence="5 6" key="1">
    <citation type="submission" date="2014-08" db="EMBL/GenBank/DDBJ databases">
        <title>Porphyromonas gulae strain:COT-052_OH1451 Genome sequencing.</title>
        <authorList>
            <person name="Wallis C."/>
            <person name="Deusch O."/>
            <person name="O'Flynn C."/>
            <person name="Davis I."/>
            <person name="Jospin G."/>
            <person name="Darling A.E."/>
            <person name="Coil D.A."/>
            <person name="Alexiev A."/>
            <person name="Horsfall A."/>
            <person name="Kirkwood N."/>
            <person name="Harris S."/>
            <person name="Eisen J.A."/>
        </authorList>
    </citation>
    <scope>NUCLEOTIDE SEQUENCE [LARGE SCALE GENOMIC DNA]</scope>
    <source>
        <strain evidence="6">COT-052 OH1451</strain>
    </source>
</reference>
<feature type="domain" description="Inorganic pyrophosphatase" evidence="3">
    <location>
        <begin position="1446"/>
        <end position="1579"/>
    </location>
</feature>
<feature type="coiled-coil region" evidence="1">
    <location>
        <begin position="1604"/>
        <end position="1631"/>
    </location>
</feature>
<accession>A0A0A2FI45</accession>
<evidence type="ECO:0000256" key="1">
    <source>
        <dbReference type="SAM" id="Coils"/>
    </source>
</evidence>
<dbReference type="Pfam" id="PF18762">
    <property type="entry name" value="Kinase-PolyVal"/>
    <property type="match status" value="1"/>
</dbReference>
<feature type="compositionally biased region" description="Basic and acidic residues" evidence="2">
    <location>
        <begin position="1187"/>
        <end position="1199"/>
    </location>
</feature>
<organism evidence="5 6">
    <name type="scientific">Porphyromonas gulae</name>
    <dbReference type="NCBI Taxonomy" id="111105"/>
    <lineage>
        <taxon>Bacteria</taxon>
        <taxon>Pseudomonadati</taxon>
        <taxon>Bacteroidota</taxon>
        <taxon>Bacteroidia</taxon>
        <taxon>Bacteroidales</taxon>
        <taxon>Porphyromonadaceae</taxon>
        <taxon>Porphyromonas</taxon>
    </lineage>
</organism>
<dbReference type="OrthoDB" id="1079625at2"/>
<evidence type="ECO:0000256" key="2">
    <source>
        <dbReference type="SAM" id="MobiDB-lite"/>
    </source>
</evidence>
<dbReference type="InterPro" id="IPR041055">
    <property type="entry name" value="Kinase-PolyVal"/>
</dbReference>
<feature type="region of interest" description="Disordered" evidence="2">
    <location>
        <begin position="1140"/>
        <end position="1208"/>
    </location>
</feature>
<protein>
    <submittedName>
        <fullName evidence="5">Uncharacterized protein</fullName>
    </submittedName>
</protein>
<dbReference type="Pfam" id="PF18857">
    <property type="entry name" value="LPD38"/>
    <property type="match status" value="1"/>
</dbReference>
<dbReference type="Proteomes" id="UP000030130">
    <property type="component" value="Unassembled WGS sequence"/>
</dbReference>